<comment type="cofactor">
    <cofactor evidence="6">
        <name>Mg(2+)</name>
        <dbReference type="ChEBI" id="CHEBI:18420"/>
    </cofactor>
</comment>
<proteinExistence type="inferred from homology"/>
<dbReference type="InterPro" id="IPR001453">
    <property type="entry name" value="MoaB/Mog_dom"/>
</dbReference>
<gene>
    <name evidence="8" type="ORF">Defa_04290</name>
</gene>
<evidence type="ECO:0000256" key="1">
    <source>
        <dbReference type="ARBA" id="ARBA00002901"/>
    </source>
</evidence>
<dbReference type="CDD" id="cd00887">
    <property type="entry name" value="MoeA"/>
    <property type="match status" value="1"/>
</dbReference>
<name>A0ABQ0E5I5_9BACT</name>
<dbReference type="Pfam" id="PF03454">
    <property type="entry name" value="MoeA_C"/>
    <property type="match status" value="1"/>
</dbReference>
<dbReference type="InterPro" id="IPR005110">
    <property type="entry name" value="MoeA_linker/N"/>
</dbReference>
<evidence type="ECO:0000313" key="9">
    <source>
        <dbReference type="Proteomes" id="UP001628192"/>
    </source>
</evidence>
<evidence type="ECO:0000256" key="2">
    <source>
        <dbReference type="ARBA" id="ARBA00005046"/>
    </source>
</evidence>
<protein>
    <recommendedName>
        <fullName evidence="6">Molybdopterin molybdenumtransferase</fullName>
        <ecNumber evidence="6">2.10.1.1</ecNumber>
    </recommendedName>
</protein>
<dbReference type="RefSeq" id="WP_012625392.1">
    <property type="nucleotide sequence ID" value="NZ_BAAFSG010000001.1"/>
</dbReference>
<dbReference type="InterPro" id="IPR038987">
    <property type="entry name" value="MoeA-like"/>
</dbReference>
<dbReference type="Gene3D" id="2.170.190.11">
    <property type="entry name" value="Molybdopterin biosynthesis moea protein, domain 3"/>
    <property type="match status" value="1"/>
</dbReference>
<reference evidence="8 9" key="1">
    <citation type="journal article" date="2025" name="Int. J. Syst. Evol. Microbiol.">
        <title>Desulfovibrio falkowii sp. nov., Porphyromonas miyakawae sp. nov., Mediterraneibacter flintii sp. nov. and Owariibacterium komagatae gen. nov., sp. nov., isolated from human faeces.</title>
        <authorList>
            <person name="Hamaguchi T."/>
            <person name="Ohara M."/>
            <person name="Hisatomi A."/>
            <person name="Sekiguchi K."/>
            <person name="Takeda J.I."/>
            <person name="Ueyama J."/>
            <person name="Ito M."/>
            <person name="Nishiwaki H."/>
            <person name="Ogi T."/>
            <person name="Hirayama M."/>
            <person name="Ohkuma M."/>
            <person name="Sakamoto M."/>
            <person name="Ohno K."/>
        </authorList>
    </citation>
    <scope>NUCLEOTIDE SEQUENCE [LARGE SCALE GENOMIC DNA]</scope>
    <source>
        <strain evidence="8 9">13CB8C</strain>
    </source>
</reference>
<dbReference type="Pfam" id="PF00994">
    <property type="entry name" value="MoCF_biosynth"/>
    <property type="match status" value="1"/>
</dbReference>
<comment type="caution">
    <text evidence="8">The sequence shown here is derived from an EMBL/GenBank/DDBJ whole genome shotgun (WGS) entry which is preliminary data.</text>
</comment>
<comment type="catalytic activity">
    <reaction evidence="5">
        <text>adenylyl-molybdopterin + molybdate = Mo-molybdopterin + AMP + H(+)</text>
        <dbReference type="Rhea" id="RHEA:35047"/>
        <dbReference type="ChEBI" id="CHEBI:15378"/>
        <dbReference type="ChEBI" id="CHEBI:36264"/>
        <dbReference type="ChEBI" id="CHEBI:62727"/>
        <dbReference type="ChEBI" id="CHEBI:71302"/>
        <dbReference type="ChEBI" id="CHEBI:456215"/>
        <dbReference type="EC" id="2.10.1.1"/>
    </reaction>
</comment>
<keyword evidence="6" id="KW-0808">Transferase</keyword>
<keyword evidence="6" id="KW-0460">Magnesium</keyword>
<dbReference type="InterPro" id="IPR036688">
    <property type="entry name" value="MoeA_C_domain_IV_sf"/>
</dbReference>
<keyword evidence="9" id="KW-1185">Reference proteome</keyword>
<organism evidence="8 9">
    <name type="scientific">Desulfovibrio falkowii</name>
    <dbReference type="NCBI Taxonomy" id="3136602"/>
    <lineage>
        <taxon>Bacteria</taxon>
        <taxon>Pseudomonadati</taxon>
        <taxon>Thermodesulfobacteriota</taxon>
        <taxon>Desulfovibrionia</taxon>
        <taxon>Desulfovibrionales</taxon>
        <taxon>Desulfovibrionaceae</taxon>
        <taxon>Desulfovibrio</taxon>
    </lineage>
</organism>
<dbReference type="EC" id="2.10.1.1" evidence="6"/>
<feature type="domain" description="MoaB/Mog" evidence="7">
    <location>
        <begin position="185"/>
        <end position="328"/>
    </location>
</feature>
<dbReference type="SUPFAM" id="SSF63867">
    <property type="entry name" value="MoeA C-terminal domain-like"/>
    <property type="match status" value="1"/>
</dbReference>
<dbReference type="PANTHER" id="PTHR10192:SF5">
    <property type="entry name" value="GEPHYRIN"/>
    <property type="match status" value="1"/>
</dbReference>
<dbReference type="SUPFAM" id="SSF63882">
    <property type="entry name" value="MoeA N-terminal region -like"/>
    <property type="match status" value="1"/>
</dbReference>
<dbReference type="Gene3D" id="3.90.105.10">
    <property type="entry name" value="Molybdopterin biosynthesis moea protein, domain 2"/>
    <property type="match status" value="1"/>
</dbReference>
<dbReference type="SMART" id="SM00852">
    <property type="entry name" value="MoCF_biosynth"/>
    <property type="match status" value="1"/>
</dbReference>
<dbReference type="InterPro" id="IPR036425">
    <property type="entry name" value="MoaB/Mog-like_dom_sf"/>
</dbReference>
<keyword evidence="4 6" id="KW-0501">Molybdenum cofactor biosynthesis</keyword>
<comment type="pathway">
    <text evidence="2 6">Cofactor biosynthesis; molybdopterin biosynthesis.</text>
</comment>
<dbReference type="SUPFAM" id="SSF53218">
    <property type="entry name" value="Molybdenum cofactor biosynthesis proteins"/>
    <property type="match status" value="1"/>
</dbReference>
<keyword evidence="6" id="KW-0479">Metal-binding</keyword>
<sequence>MKAFLTLQSVESVLEHIHQFPVLEYENVSLDNALGRRLAHDFCAPENLPGFNRSTMDGYAVRARDVFGAQEGSPALVECVGDCPMGAKPDLTLAEGQAARIATGGMLPEGADCVVMVEYSRPAGGKLVELTRSQAPGDNVIFHNDDASTGDRLLPAGHCLRPQDIGLLAAFGATGVAVRRKPRVAVLSTGDEIVSATETPPPGKIRDINAHSITALCCQAGGRASRAGLVRDNARELETALAGLAAAHDIIVVSGGSSAGARDHTVEVFAALPQSEIITHGVALSPGKPFILARAGIDGRTVCLMGLPGHTVSALICARVFLVPLLHHLQGGTGTEIAACVPAVLSRSIASAQGRRDYLRVRLQPLPATSPSSSGATRGQALYTAEPITGASGLITGLAAADGLLVCPENREGFSMGDIVMVELFQ</sequence>
<keyword evidence="6" id="KW-0500">Molybdenum</keyword>
<dbReference type="Pfam" id="PF03453">
    <property type="entry name" value="MoeA_N"/>
    <property type="match status" value="1"/>
</dbReference>
<evidence type="ECO:0000256" key="3">
    <source>
        <dbReference type="ARBA" id="ARBA00010763"/>
    </source>
</evidence>
<evidence type="ECO:0000313" key="8">
    <source>
        <dbReference type="EMBL" id="GAB1252942.1"/>
    </source>
</evidence>
<dbReference type="InterPro" id="IPR036135">
    <property type="entry name" value="MoeA_linker/N_sf"/>
</dbReference>
<dbReference type="EMBL" id="BAAFSG010000001">
    <property type="protein sequence ID" value="GAB1252942.1"/>
    <property type="molecule type" value="Genomic_DNA"/>
</dbReference>
<accession>A0ABQ0E5I5</accession>
<comment type="similarity">
    <text evidence="3 6">Belongs to the MoeA family.</text>
</comment>
<dbReference type="Gene3D" id="3.40.980.10">
    <property type="entry name" value="MoaB/Mog-like domain"/>
    <property type="match status" value="1"/>
</dbReference>
<dbReference type="NCBIfam" id="NF045515">
    <property type="entry name" value="Glp_gephyrin"/>
    <property type="match status" value="1"/>
</dbReference>
<dbReference type="Gene3D" id="2.40.340.10">
    <property type="entry name" value="MoeA, C-terminal, domain IV"/>
    <property type="match status" value="1"/>
</dbReference>
<evidence type="ECO:0000256" key="5">
    <source>
        <dbReference type="ARBA" id="ARBA00047317"/>
    </source>
</evidence>
<dbReference type="Proteomes" id="UP001628192">
    <property type="component" value="Unassembled WGS sequence"/>
</dbReference>
<evidence type="ECO:0000256" key="6">
    <source>
        <dbReference type="RuleBase" id="RU365090"/>
    </source>
</evidence>
<dbReference type="InterPro" id="IPR005111">
    <property type="entry name" value="MoeA_C_domain_IV"/>
</dbReference>
<dbReference type="PANTHER" id="PTHR10192">
    <property type="entry name" value="MOLYBDOPTERIN BIOSYNTHESIS PROTEIN"/>
    <property type="match status" value="1"/>
</dbReference>
<comment type="function">
    <text evidence="1 6">Catalyzes the insertion of molybdate into adenylated molybdopterin with the concomitant release of AMP.</text>
</comment>
<evidence type="ECO:0000259" key="7">
    <source>
        <dbReference type="SMART" id="SM00852"/>
    </source>
</evidence>
<evidence type="ECO:0000256" key="4">
    <source>
        <dbReference type="ARBA" id="ARBA00023150"/>
    </source>
</evidence>